<dbReference type="Proteomes" id="UP000294933">
    <property type="component" value="Unassembled WGS sequence"/>
</dbReference>
<gene>
    <name evidence="2" type="ORF">BD410DRAFT_792204</name>
</gene>
<dbReference type="VEuPathDB" id="FungiDB:BD410DRAFT_792204"/>
<evidence type="ECO:0000313" key="2">
    <source>
        <dbReference type="EMBL" id="TDL19382.1"/>
    </source>
</evidence>
<sequence>MDIGADPLGHDTHAIMQAPPLPEPPSNSVGTVSGDDCATTHAPPLPEPPSKSLGTEVSSEGDEVHEVMLRKESIWIE</sequence>
<evidence type="ECO:0000313" key="3">
    <source>
        <dbReference type="Proteomes" id="UP000294933"/>
    </source>
</evidence>
<keyword evidence="3" id="KW-1185">Reference proteome</keyword>
<organism evidence="2 3">
    <name type="scientific">Rickenella mellea</name>
    <dbReference type="NCBI Taxonomy" id="50990"/>
    <lineage>
        <taxon>Eukaryota</taxon>
        <taxon>Fungi</taxon>
        <taxon>Dikarya</taxon>
        <taxon>Basidiomycota</taxon>
        <taxon>Agaricomycotina</taxon>
        <taxon>Agaricomycetes</taxon>
        <taxon>Hymenochaetales</taxon>
        <taxon>Rickenellaceae</taxon>
        <taxon>Rickenella</taxon>
    </lineage>
</organism>
<reference evidence="2 3" key="1">
    <citation type="submission" date="2018-06" db="EMBL/GenBank/DDBJ databases">
        <title>A transcriptomic atlas of mushroom development highlights an independent origin of complex multicellularity.</title>
        <authorList>
            <consortium name="DOE Joint Genome Institute"/>
            <person name="Krizsan K."/>
            <person name="Almasi E."/>
            <person name="Merenyi Z."/>
            <person name="Sahu N."/>
            <person name="Viragh M."/>
            <person name="Koszo T."/>
            <person name="Mondo S."/>
            <person name="Kiss B."/>
            <person name="Balint B."/>
            <person name="Kues U."/>
            <person name="Barry K."/>
            <person name="Hegedus J.C."/>
            <person name="Henrissat B."/>
            <person name="Johnson J."/>
            <person name="Lipzen A."/>
            <person name="Ohm R."/>
            <person name="Nagy I."/>
            <person name="Pangilinan J."/>
            <person name="Yan J."/>
            <person name="Xiong Y."/>
            <person name="Grigoriev I.V."/>
            <person name="Hibbett D.S."/>
            <person name="Nagy L.G."/>
        </authorList>
    </citation>
    <scope>NUCLEOTIDE SEQUENCE [LARGE SCALE GENOMIC DNA]</scope>
    <source>
        <strain evidence="2 3">SZMC22713</strain>
    </source>
</reference>
<proteinExistence type="predicted"/>
<accession>A0A4Y7PWV3</accession>
<name>A0A4Y7PWV3_9AGAM</name>
<evidence type="ECO:0000256" key="1">
    <source>
        <dbReference type="SAM" id="MobiDB-lite"/>
    </source>
</evidence>
<dbReference type="AlphaFoldDB" id="A0A4Y7PWV3"/>
<dbReference type="EMBL" id="ML170197">
    <property type="protein sequence ID" value="TDL19382.1"/>
    <property type="molecule type" value="Genomic_DNA"/>
</dbReference>
<feature type="region of interest" description="Disordered" evidence="1">
    <location>
        <begin position="1"/>
        <end position="63"/>
    </location>
</feature>
<protein>
    <submittedName>
        <fullName evidence="2">Uncharacterized protein</fullName>
    </submittedName>
</protein>